<dbReference type="InterPro" id="IPR029069">
    <property type="entry name" value="HotDog_dom_sf"/>
</dbReference>
<dbReference type="InterPro" id="IPR002539">
    <property type="entry name" value="MaoC-like_dom"/>
</dbReference>
<dbReference type="OrthoDB" id="9801625at2"/>
<dbReference type="GO" id="GO:0006633">
    <property type="term" value="P:fatty acid biosynthetic process"/>
    <property type="evidence" value="ECO:0007669"/>
    <property type="project" value="TreeGrafter"/>
</dbReference>
<dbReference type="AlphaFoldDB" id="A0A7J5AE62"/>
<dbReference type="SUPFAM" id="SSF54637">
    <property type="entry name" value="Thioesterase/thiol ester dehydrase-isomerase"/>
    <property type="match status" value="1"/>
</dbReference>
<sequence length="131" mass="14746">MEIKIGQIAIEIKKFDKERVQLFAELTGDYNPIHFDEVFAEKTIFKKPIVHGPLVLTLITTLFAKELPGPGSVYLSHDIKFISPVYYDDVITAILEVTDISSNGHVFINTICKNQNGEIVIEGNARLKIMI</sequence>
<gene>
    <name evidence="2" type="ORF">F6464_10110</name>
</gene>
<dbReference type="PANTHER" id="PTHR43437">
    <property type="entry name" value="HYDROXYACYL-THIOESTER DEHYDRATASE TYPE 2, MITOCHONDRIAL-RELATED"/>
    <property type="match status" value="1"/>
</dbReference>
<protein>
    <submittedName>
        <fullName evidence="2">MaoC family dehydratase</fullName>
    </submittedName>
</protein>
<evidence type="ECO:0000313" key="3">
    <source>
        <dbReference type="Proteomes" id="UP000490922"/>
    </source>
</evidence>
<organism evidence="2 3">
    <name type="scientific">Flavobacterium luteum</name>
    <dbReference type="NCBI Taxonomy" id="2026654"/>
    <lineage>
        <taxon>Bacteria</taxon>
        <taxon>Pseudomonadati</taxon>
        <taxon>Bacteroidota</taxon>
        <taxon>Flavobacteriia</taxon>
        <taxon>Flavobacteriales</taxon>
        <taxon>Flavobacteriaceae</taxon>
        <taxon>Flavobacterium</taxon>
    </lineage>
</organism>
<keyword evidence="3" id="KW-1185">Reference proteome</keyword>
<dbReference type="CDD" id="cd03449">
    <property type="entry name" value="R_hydratase"/>
    <property type="match status" value="1"/>
</dbReference>
<reference evidence="2 3" key="1">
    <citation type="submission" date="2019-09" db="EMBL/GenBank/DDBJ databases">
        <title>Flavobacterium sp. nov., isolated from glacier ice.</title>
        <authorList>
            <person name="Liu Q."/>
        </authorList>
    </citation>
    <scope>NUCLEOTIDE SEQUENCE [LARGE SCALE GENOMIC DNA]</scope>
    <source>
        <strain evidence="2 3">NBRC 112527</strain>
    </source>
</reference>
<accession>A0A7J5AE62</accession>
<dbReference type="GO" id="GO:0019171">
    <property type="term" value="F:(3R)-hydroxyacyl-[acyl-carrier-protein] dehydratase activity"/>
    <property type="evidence" value="ECO:0007669"/>
    <property type="project" value="TreeGrafter"/>
</dbReference>
<evidence type="ECO:0000259" key="1">
    <source>
        <dbReference type="Pfam" id="PF01575"/>
    </source>
</evidence>
<dbReference type="EMBL" id="WAEM01000004">
    <property type="protein sequence ID" value="KAB1155866.1"/>
    <property type="molecule type" value="Genomic_DNA"/>
</dbReference>
<dbReference type="Pfam" id="PF01575">
    <property type="entry name" value="MaoC_dehydratas"/>
    <property type="match status" value="1"/>
</dbReference>
<proteinExistence type="predicted"/>
<feature type="domain" description="MaoC-like" evidence="1">
    <location>
        <begin position="15"/>
        <end position="101"/>
    </location>
</feature>
<dbReference type="PANTHER" id="PTHR43437:SF3">
    <property type="entry name" value="HYDROXYACYL-THIOESTER DEHYDRATASE TYPE 2, MITOCHONDRIAL"/>
    <property type="match status" value="1"/>
</dbReference>
<evidence type="ECO:0000313" key="2">
    <source>
        <dbReference type="EMBL" id="KAB1155866.1"/>
    </source>
</evidence>
<dbReference type="InterPro" id="IPR050965">
    <property type="entry name" value="UPF0336/Enoyl-CoA_hydratase"/>
</dbReference>
<dbReference type="RefSeq" id="WP_151107685.1">
    <property type="nucleotide sequence ID" value="NZ_WAEM01000004.1"/>
</dbReference>
<comment type="caution">
    <text evidence="2">The sequence shown here is derived from an EMBL/GenBank/DDBJ whole genome shotgun (WGS) entry which is preliminary data.</text>
</comment>
<name>A0A7J5AE62_9FLAO</name>
<dbReference type="Gene3D" id="3.10.129.10">
    <property type="entry name" value="Hotdog Thioesterase"/>
    <property type="match status" value="1"/>
</dbReference>
<dbReference type="Proteomes" id="UP000490922">
    <property type="component" value="Unassembled WGS sequence"/>
</dbReference>